<proteinExistence type="predicted"/>
<evidence type="ECO:0000313" key="4">
    <source>
        <dbReference type="Proteomes" id="UP000229600"/>
    </source>
</evidence>
<sequence>MVHKHMNTLVPFIIIIVSLAVIIAIIVRRFPQLALLDIESAPETQEGKKKDDFLKSRVHKQAEKNKKERLVRLHPYIQKLKEIQLKFRKYVGRVEKRIIKERQKDISALTEEVKFQKQGEVRSLVQVGQKAVQEGRFDIAEKNFLDAVKVDAKNIDAYRGLAEVYCSQDQVDEAKQTLEFILHLDPSDDHSMMKLGDIYAEEGKTEEALSYYQQAVLVNEIYASRFAKISELLFKLEQFEAAYESIEQAVELEPNNPKYLDKLLEISIMVGTKESALHAFDKLRLVNPENKKLKVYREKIHKMSEGKE</sequence>
<evidence type="ECO:0000256" key="2">
    <source>
        <dbReference type="SAM" id="Phobius"/>
    </source>
</evidence>
<evidence type="ECO:0000256" key="1">
    <source>
        <dbReference type="PROSITE-ProRule" id="PRU00339"/>
    </source>
</evidence>
<feature type="repeat" description="TPR" evidence="1">
    <location>
        <begin position="155"/>
        <end position="188"/>
    </location>
</feature>
<dbReference type="Gene3D" id="1.25.40.10">
    <property type="entry name" value="Tetratricopeptide repeat domain"/>
    <property type="match status" value="2"/>
</dbReference>
<accession>A0A2H0N453</accession>
<feature type="repeat" description="TPR" evidence="1">
    <location>
        <begin position="223"/>
        <end position="256"/>
    </location>
</feature>
<feature type="repeat" description="TPR" evidence="1">
    <location>
        <begin position="189"/>
        <end position="222"/>
    </location>
</feature>
<keyword evidence="2" id="KW-0812">Transmembrane</keyword>
<keyword evidence="2" id="KW-1133">Transmembrane helix</keyword>
<dbReference type="InterPro" id="IPR011990">
    <property type="entry name" value="TPR-like_helical_dom_sf"/>
</dbReference>
<feature type="transmembrane region" description="Helical" evidence="2">
    <location>
        <begin position="6"/>
        <end position="27"/>
    </location>
</feature>
<evidence type="ECO:0000313" key="3">
    <source>
        <dbReference type="EMBL" id="PIR03661.1"/>
    </source>
</evidence>
<keyword evidence="1" id="KW-0802">TPR repeat</keyword>
<dbReference type="Pfam" id="PF13181">
    <property type="entry name" value="TPR_8"/>
    <property type="match status" value="2"/>
</dbReference>
<dbReference type="EMBL" id="PCWN01000011">
    <property type="protein sequence ID" value="PIR03661.1"/>
    <property type="molecule type" value="Genomic_DNA"/>
</dbReference>
<dbReference type="InterPro" id="IPR019734">
    <property type="entry name" value="TPR_rpt"/>
</dbReference>
<dbReference type="PANTHER" id="PTHR12558:SF13">
    <property type="entry name" value="CELL DIVISION CYCLE PROTEIN 27 HOMOLOG"/>
    <property type="match status" value="1"/>
</dbReference>
<dbReference type="AlphaFoldDB" id="A0A2H0N453"/>
<organism evidence="3 4">
    <name type="scientific">Candidatus Magasanikbacteria bacterium CG11_big_fil_rev_8_21_14_0_20_39_34</name>
    <dbReference type="NCBI Taxonomy" id="1974653"/>
    <lineage>
        <taxon>Bacteria</taxon>
        <taxon>Candidatus Magasanikiibacteriota</taxon>
    </lineage>
</organism>
<dbReference type="PROSITE" id="PS50005">
    <property type="entry name" value="TPR"/>
    <property type="match status" value="3"/>
</dbReference>
<dbReference type="Pfam" id="PF14559">
    <property type="entry name" value="TPR_19"/>
    <property type="match status" value="1"/>
</dbReference>
<protein>
    <submittedName>
        <fullName evidence="3">Uncharacterized protein</fullName>
    </submittedName>
</protein>
<dbReference type="Proteomes" id="UP000229600">
    <property type="component" value="Unassembled WGS sequence"/>
</dbReference>
<comment type="caution">
    <text evidence="3">The sequence shown here is derived from an EMBL/GenBank/DDBJ whole genome shotgun (WGS) entry which is preliminary data.</text>
</comment>
<dbReference type="SMART" id="SM00028">
    <property type="entry name" value="TPR"/>
    <property type="match status" value="4"/>
</dbReference>
<reference evidence="3 4" key="1">
    <citation type="submission" date="2017-09" db="EMBL/GenBank/DDBJ databases">
        <title>Depth-based differentiation of microbial function through sediment-hosted aquifers and enrichment of novel symbionts in the deep terrestrial subsurface.</title>
        <authorList>
            <person name="Probst A.J."/>
            <person name="Ladd B."/>
            <person name="Jarett J.K."/>
            <person name="Geller-Mcgrath D.E."/>
            <person name="Sieber C.M."/>
            <person name="Emerson J.B."/>
            <person name="Anantharaman K."/>
            <person name="Thomas B.C."/>
            <person name="Malmstrom R."/>
            <person name="Stieglmeier M."/>
            <person name="Klingl A."/>
            <person name="Woyke T."/>
            <person name="Ryan C.M."/>
            <person name="Banfield J.F."/>
        </authorList>
    </citation>
    <scope>NUCLEOTIDE SEQUENCE [LARGE SCALE GENOMIC DNA]</scope>
    <source>
        <strain evidence="3">CG11_big_fil_rev_8_21_14_0_20_39_34</strain>
    </source>
</reference>
<dbReference type="PANTHER" id="PTHR12558">
    <property type="entry name" value="CELL DIVISION CYCLE 16,23,27"/>
    <property type="match status" value="1"/>
</dbReference>
<name>A0A2H0N453_9BACT</name>
<gene>
    <name evidence="3" type="ORF">COV59_05755</name>
</gene>
<keyword evidence="2" id="KW-0472">Membrane</keyword>
<dbReference type="SUPFAM" id="SSF48452">
    <property type="entry name" value="TPR-like"/>
    <property type="match status" value="1"/>
</dbReference>